<dbReference type="GO" id="GO:0016491">
    <property type="term" value="F:oxidoreductase activity"/>
    <property type="evidence" value="ECO:0007669"/>
    <property type="project" value="UniProtKB-KW"/>
</dbReference>
<protein>
    <submittedName>
        <fullName evidence="2">SDR family NAD(P)-dependent oxidoreductase</fullName>
        <ecNumber evidence="2">1.1.1.-</ecNumber>
    </submittedName>
</protein>
<dbReference type="InterPro" id="IPR036291">
    <property type="entry name" value="NAD(P)-bd_dom_sf"/>
</dbReference>
<dbReference type="RefSeq" id="WP_390319753.1">
    <property type="nucleotide sequence ID" value="NZ_JBHSPB010000018.1"/>
</dbReference>
<name>A0ABW0Z3V7_9ACTN</name>
<keyword evidence="3" id="KW-1185">Reference proteome</keyword>
<evidence type="ECO:0000313" key="2">
    <source>
        <dbReference type="EMBL" id="MFC5723494.1"/>
    </source>
</evidence>
<reference evidence="3" key="1">
    <citation type="journal article" date="2019" name="Int. J. Syst. Evol. Microbiol.">
        <title>The Global Catalogue of Microorganisms (GCM) 10K type strain sequencing project: providing services to taxonomists for standard genome sequencing and annotation.</title>
        <authorList>
            <consortium name="The Broad Institute Genomics Platform"/>
            <consortium name="The Broad Institute Genome Sequencing Center for Infectious Disease"/>
            <person name="Wu L."/>
            <person name="Ma J."/>
        </authorList>
    </citation>
    <scope>NUCLEOTIDE SEQUENCE [LARGE SCALE GENOMIC DNA]</scope>
    <source>
        <strain evidence="3">CGMCC 4.7304</strain>
    </source>
</reference>
<comment type="caution">
    <text evidence="2">The sequence shown here is derived from an EMBL/GenBank/DDBJ whole genome shotgun (WGS) entry which is preliminary data.</text>
</comment>
<sequence length="255" mass="27411">MDLGLKDKRVLITGGTRGIGRAAALLFAREGARVAITYNSSAEAAEKLVGELGGPGRALAVPYELRDPESITAAVDRVREAFGGVDVLVANALWFTWGDPGEDDAFQDLDPAKWTARFRANTEGHMLTAQRVLGGMRENGWGRIVLLSSITAHYGMERSEIYSGSKAALHGFAKGLMWERHGVLANVVAPGATRTEFMEQLLEDPATRELVDKEIEKTPSGRISEPEDIAKLIVFLGSAANGNINGEIIHTAGGR</sequence>
<accession>A0ABW0Z3V7</accession>
<dbReference type="CDD" id="cd05233">
    <property type="entry name" value="SDR_c"/>
    <property type="match status" value="1"/>
</dbReference>
<dbReference type="SUPFAM" id="SSF51735">
    <property type="entry name" value="NAD(P)-binding Rossmann-fold domains"/>
    <property type="match status" value="1"/>
</dbReference>
<proteinExistence type="inferred from homology"/>
<keyword evidence="2" id="KW-0560">Oxidoreductase</keyword>
<evidence type="ECO:0000313" key="3">
    <source>
        <dbReference type="Proteomes" id="UP001596083"/>
    </source>
</evidence>
<dbReference type="PANTHER" id="PTHR42879:SF2">
    <property type="entry name" value="3-OXOACYL-[ACYL-CARRIER-PROTEIN] REDUCTASE FABG"/>
    <property type="match status" value="1"/>
</dbReference>
<dbReference type="InterPro" id="IPR020904">
    <property type="entry name" value="Sc_DH/Rdtase_CS"/>
</dbReference>
<dbReference type="EMBL" id="JBHSPB010000018">
    <property type="protein sequence ID" value="MFC5723494.1"/>
    <property type="molecule type" value="Genomic_DNA"/>
</dbReference>
<dbReference type="Gene3D" id="3.40.50.720">
    <property type="entry name" value="NAD(P)-binding Rossmann-like Domain"/>
    <property type="match status" value="1"/>
</dbReference>
<dbReference type="Pfam" id="PF13561">
    <property type="entry name" value="adh_short_C2"/>
    <property type="match status" value="1"/>
</dbReference>
<dbReference type="EC" id="1.1.1.-" evidence="2"/>
<comment type="similarity">
    <text evidence="1">Belongs to the short-chain dehydrogenases/reductases (SDR) family.</text>
</comment>
<gene>
    <name evidence="2" type="ORF">ACFP1Z_25345</name>
</gene>
<evidence type="ECO:0000256" key="1">
    <source>
        <dbReference type="ARBA" id="ARBA00006484"/>
    </source>
</evidence>
<dbReference type="InterPro" id="IPR002347">
    <property type="entry name" value="SDR_fam"/>
</dbReference>
<dbReference type="PANTHER" id="PTHR42879">
    <property type="entry name" value="3-OXOACYL-(ACYL-CARRIER-PROTEIN) REDUCTASE"/>
    <property type="match status" value="1"/>
</dbReference>
<dbReference type="Proteomes" id="UP001596083">
    <property type="component" value="Unassembled WGS sequence"/>
</dbReference>
<dbReference type="PRINTS" id="PR00081">
    <property type="entry name" value="GDHRDH"/>
</dbReference>
<dbReference type="PROSITE" id="PS00061">
    <property type="entry name" value="ADH_SHORT"/>
    <property type="match status" value="1"/>
</dbReference>
<organism evidence="2 3">
    <name type="scientific">Streptomyces gamaensis</name>
    <dbReference type="NCBI Taxonomy" id="1763542"/>
    <lineage>
        <taxon>Bacteria</taxon>
        <taxon>Bacillati</taxon>
        <taxon>Actinomycetota</taxon>
        <taxon>Actinomycetes</taxon>
        <taxon>Kitasatosporales</taxon>
        <taxon>Streptomycetaceae</taxon>
        <taxon>Streptomyces</taxon>
    </lineage>
</organism>
<dbReference type="InterPro" id="IPR050259">
    <property type="entry name" value="SDR"/>
</dbReference>